<dbReference type="Proteomes" id="UP001230005">
    <property type="component" value="Unassembled WGS sequence"/>
</dbReference>
<evidence type="ECO:0000256" key="1">
    <source>
        <dbReference type="SAM" id="SignalP"/>
    </source>
</evidence>
<keyword evidence="3" id="KW-1185">Reference proteome</keyword>
<gene>
    <name evidence="2" type="ORF">J2S74_005499</name>
</gene>
<evidence type="ECO:0000313" key="3">
    <source>
        <dbReference type="Proteomes" id="UP001230005"/>
    </source>
</evidence>
<dbReference type="RefSeq" id="WP_307332701.1">
    <property type="nucleotide sequence ID" value="NZ_JAUSUG010000043.1"/>
</dbReference>
<evidence type="ECO:0000313" key="2">
    <source>
        <dbReference type="EMBL" id="MDQ0258036.1"/>
    </source>
</evidence>
<protein>
    <submittedName>
        <fullName evidence="2">Uncharacterized protein</fullName>
    </submittedName>
</protein>
<feature type="signal peptide" evidence="1">
    <location>
        <begin position="1"/>
        <end position="25"/>
    </location>
</feature>
<reference evidence="2 3" key="1">
    <citation type="submission" date="2023-07" db="EMBL/GenBank/DDBJ databases">
        <title>Genomic Encyclopedia of Type Strains, Phase IV (KMG-IV): sequencing the most valuable type-strain genomes for metagenomic binning, comparative biology and taxonomic classification.</title>
        <authorList>
            <person name="Goeker M."/>
        </authorList>
    </citation>
    <scope>NUCLEOTIDE SEQUENCE [LARGE SCALE GENOMIC DNA]</scope>
    <source>
        <strain evidence="2 3">DSM 9768</strain>
    </source>
</reference>
<sequence>MRNSKVWVCMSILLSILIGCSTDNGDEVYQLEGRFAGYGFYSNPTELMLNVFVEDNIFGSSMKFSYWEPVPQDYEMEAYRLIITEETEVYLGDSDEKIELLPIDYSRPPILSHGNKIVATLTTPLERISSNRKEYALYNHALFPIYKAEEVRIYNLSKREFITMYSPYRENEYILISVFEEDSEQAWDTFMELEQKLFHERTHEINIQSWFQAADSPAFPEVTLDMEEYPYFLLLSDKGLVKETTDSEEIFLFFEDLKTQNE</sequence>
<comment type="caution">
    <text evidence="2">The sequence shown here is derived from an EMBL/GenBank/DDBJ whole genome shotgun (WGS) entry which is preliminary data.</text>
</comment>
<feature type="chain" id="PRO_5046982132" evidence="1">
    <location>
        <begin position="26"/>
        <end position="262"/>
    </location>
</feature>
<keyword evidence="1" id="KW-0732">Signal</keyword>
<dbReference type="EMBL" id="JAUSUG010000043">
    <property type="protein sequence ID" value="MDQ0258036.1"/>
    <property type="molecule type" value="Genomic_DNA"/>
</dbReference>
<accession>A0ABU0A3G7</accession>
<proteinExistence type="predicted"/>
<dbReference type="PROSITE" id="PS51257">
    <property type="entry name" value="PROKAR_LIPOPROTEIN"/>
    <property type="match status" value="1"/>
</dbReference>
<organism evidence="2 3">
    <name type="scientific">Evansella vedderi</name>
    <dbReference type="NCBI Taxonomy" id="38282"/>
    <lineage>
        <taxon>Bacteria</taxon>
        <taxon>Bacillati</taxon>
        <taxon>Bacillota</taxon>
        <taxon>Bacilli</taxon>
        <taxon>Bacillales</taxon>
        <taxon>Bacillaceae</taxon>
        <taxon>Evansella</taxon>
    </lineage>
</organism>
<name>A0ABU0A3G7_9BACI</name>